<accession>A0ACD5XNQ4</accession>
<reference evidence="1" key="2">
    <citation type="submission" date="2025-09" db="UniProtKB">
        <authorList>
            <consortium name="EnsemblPlants"/>
        </authorList>
    </citation>
    <scope>IDENTIFICATION</scope>
</reference>
<proteinExistence type="predicted"/>
<keyword evidence="2" id="KW-1185">Reference proteome</keyword>
<evidence type="ECO:0000313" key="2">
    <source>
        <dbReference type="Proteomes" id="UP001732700"/>
    </source>
</evidence>
<reference evidence="1" key="1">
    <citation type="submission" date="2021-05" db="EMBL/GenBank/DDBJ databases">
        <authorList>
            <person name="Scholz U."/>
            <person name="Mascher M."/>
            <person name="Fiebig A."/>
        </authorList>
    </citation>
    <scope>NUCLEOTIDE SEQUENCE [LARGE SCALE GENOMIC DNA]</scope>
</reference>
<protein>
    <submittedName>
        <fullName evidence="1">Uncharacterized protein</fullName>
    </submittedName>
</protein>
<evidence type="ECO:0000313" key="1">
    <source>
        <dbReference type="EnsemblPlants" id="AVESA.00010b.r2.5AG0820940.1.CDS"/>
    </source>
</evidence>
<dbReference type="EnsemblPlants" id="AVESA.00010b.r2.5AG0820940.1">
    <property type="protein sequence ID" value="AVESA.00010b.r2.5AG0820940.1.CDS"/>
    <property type="gene ID" value="AVESA.00010b.r2.5AG0820940"/>
</dbReference>
<organism evidence="1 2">
    <name type="scientific">Avena sativa</name>
    <name type="common">Oat</name>
    <dbReference type="NCBI Taxonomy" id="4498"/>
    <lineage>
        <taxon>Eukaryota</taxon>
        <taxon>Viridiplantae</taxon>
        <taxon>Streptophyta</taxon>
        <taxon>Embryophyta</taxon>
        <taxon>Tracheophyta</taxon>
        <taxon>Spermatophyta</taxon>
        <taxon>Magnoliopsida</taxon>
        <taxon>Liliopsida</taxon>
        <taxon>Poales</taxon>
        <taxon>Poaceae</taxon>
        <taxon>BOP clade</taxon>
        <taxon>Pooideae</taxon>
        <taxon>Poodae</taxon>
        <taxon>Poeae</taxon>
        <taxon>Poeae Chloroplast Group 1 (Aveneae type)</taxon>
        <taxon>Aveninae</taxon>
        <taxon>Avena</taxon>
    </lineage>
</organism>
<dbReference type="Proteomes" id="UP001732700">
    <property type="component" value="Chromosome 5A"/>
</dbReference>
<sequence length="342" mass="38084">MGVIEKVGEMERVDSHKRLPAGGQEETVVNEEPKRPRDDDEEEQEMLAELAEWRGNWSDTWSDYYGSVDKRTEVGPMRFTTGPVPSYARLANALQIFSIKVVDLKGTTIRWPIDVYGFIAVRDSVDRNRNYIFERGRGNCQTLTEQDSSLVLNGPNRAVQLIDPVMFEVELRVKGTSPSEDKLLSGEFFDYNCITGRYRAGSLLEEIVSGPRSTLEFKYAHLRLTLEAQIKVSLVEGSTDLSVKFVARTASIDQNVTLLDSRDVTVALSNDGSIDLSRNVVVVEGNGVLIVGVQVKQQGNDKEVGNIYREVSFTAATSGESHGTLEVMFSKMSIAVAWSLLF</sequence>
<name>A0ACD5XNQ4_AVESA</name>